<evidence type="ECO:0000256" key="1">
    <source>
        <dbReference type="SAM" id="MobiDB-lite"/>
    </source>
</evidence>
<dbReference type="EMBL" id="CAWUHB010000138">
    <property type="protein sequence ID" value="CAK7237165.1"/>
    <property type="molecule type" value="Genomic_DNA"/>
</dbReference>
<dbReference type="Pfam" id="PF01636">
    <property type="entry name" value="APH"/>
    <property type="match status" value="1"/>
</dbReference>
<dbReference type="PANTHER" id="PTHR21310:SF15">
    <property type="entry name" value="AMINOGLYCOSIDE PHOSPHOTRANSFERASE DOMAIN-CONTAINING PROTEIN"/>
    <property type="match status" value="1"/>
</dbReference>
<evidence type="ECO:0000313" key="5">
    <source>
        <dbReference type="Proteomes" id="UP001642405"/>
    </source>
</evidence>
<organism evidence="4 5">
    <name type="scientific">Sporothrix curviconia</name>
    <dbReference type="NCBI Taxonomy" id="1260050"/>
    <lineage>
        <taxon>Eukaryota</taxon>
        <taxon>Fungi</taxon>
        <taxon>Dikarya</taxon>
        <taxon>Ascomycota</taxon>
        <taxon>Pezizomycotina</taxon>
        <taxon>Sordariomycetes</taxon>
        <taxon>Sordariomycetidae</taxon>
        <taxon>Ophiostomatales</taxon>
        <taxon>Ophiostomataceae</taxon>
        <taxon>Sporothrix</taxon>
    </lineage>
</organism>
<proteinExistence type="predicted"/>
<accession>A0ABP0D068</accession>
<evidence type="ECO:0000256" key="2">
    <source>
        <dbReference type="SAM" id="SignalP"/>
    </source>
</evidence>
<evidence type="ECO:0000313" key="4">
    <source>
        <dbReference type="EMBL" id="CAK7237165.1"/>
    </source>
</evidence>
<comment type="caution">
    <text evidence="4">The sequence shown here is derived from an EMBL/GenBank/DDBJ whole genome shotgun (WGS) entry which is preliminary data.</text>
</comment>
<feature type="signal peptide" evidence="2">
    <location>
        <begin position="1"/>
        <end position="18"/>
    </location>
</feature>
<protein>
    <recommendedName>
        <fullName evidence="3">Aminoglycoside phosphotransferase domain-containing protein</fullName>
    </recommendedName>
</protein>
<gene>
    <name evidence="4" type="ORF">SCUCBS95973_009869</name>
</gene>
<keyword evidence="5" id="KW-1185">Reference proteome</keyword>
<dbReference type="InterPro" id="IPR002575">
    <property type="entry name" value="Aminoglycoside_PTrfase"/>
</dbReference>
<dbReference type="Gene3D" id="3.90.1200.10">
    <property type="match status" value="1"/>
</dbReference>
<dbReference type="CDD" id="cd05120">
    <property type="entry name" value="APH_ChoK_like"/>
    <property type="match status" value="1"/>
</dbReference>
<dbReference type="SUPFAM" id="SSF56112">
    <property type="entry name" value="Protein kinase-like (PK-like)"/>
    <property type="match status" value="1"/>
</dbReference>
<feature type="chain" id="PRO_5046727656" description="Aminoglycoside phosphotransferase domain-containing protein" evidence="2">
    <location>
        <begin position="19"/>
        <end position="301"/>
    </location>
</feature>
<keyword evidence="2" id="KW-0732">Signal</keyword>
<evidence type="ECO:0000259" key="3">
    <source>
        <dbReference type="Pfam" id="PF01636"/>
    </source>
</evidence>
<feature type="domain" description="Aminoglycoside phosphotransferase" evidence="3">
    <location>
        <begin position="45"/>
        <end position="234"/>
    </location>
</feature>
<dbReference type="InterPro" id="IPR011009">
    <property type="entry name" value="Kinase-like_dom_sf"/>
</dbReference>
<feature type="region of interest" description="Disordered" evidence="1">
    <location>
        <begin position="258"/>
        <end position="281"/>
    </location>
</feature>
<sequence>MGQSIGTLFPLWLRLWVSRRLFRPLGYKTYRLSWHRVVKGPCDAPEVEAMRFIASNTTIPIPRLYAVHVYRRALYIEMEYVPGDTLGLAWDGLSTAARDTVFADLKEYIDRLRRLEPPAEGFVSSAFQNPAYDGRIGCRFFGPCTHDDFHSLTRGHLRKEDVAPFLGPDVEHTHTTRYRTCFTHADLAPRNIIVREGRVAAIVDWAYSGWYPEYWEFTKAHYNYVSEDWEEYLRIAMPCYDQELAGERVLWRRLPEPGTKASSYREGVRIHRPGSSPPSSWLDHRAECQCADLWSVTFPEQ</sequence>
<dbReference type="PANTHER" id="PTHR21310">
    <property type="entry name" value="AMINOGLYCOSIDE PHOSPHOTRANSFERASE-RELATED-RELATED"/>
    <property type="match status" value="1"/>
</dbReference>
<dbReference type="InterPro" id="IPR051678">
    <property type="entry name" value="AGP_Transferase"/>
</dbReference>
<reference evidence="4 5" key="1">
    <citation type="submission" date="2024-01" db="EMBL/GenBank/DDBJ databases">
        <authorList>
            <person name="Allen C."/>
            <person name="Tagirdzhanova G."/>
        </authorList>
    </citation>
    <scope>NUCLEOTIDE SEQUENCE [LARGE SCALE GENOMIC DNA]</scope>
</reference>
<dbReference type="Proteomes" id="UP001642405">
    <property type="component" value="Unassembled WGS sequence"/>
</dbReference>
<name>A0ABP0D068_9PEZI</name>